<dbReference type="PANTHER" id="PTHR17616">
    <property type="entry name" value="YES-ASSOCIATED PROTEIN YAP1 FAMILY MEMBER"/>
    <property type="match status" value="1"/>
</dbReference>
<feature type="coiled-coil region" evidence="5">
    <location>
        <begin position="422"/>
        <end position="456"/>
    </location>
</feature>
<dbReference type="PANTHER" id="PTHR17616:SF8">
    <property type="entry name" value="TRANSCRIPTIONAL COACTIVATOR YORKIE"/>
    <property type="match status" value="1"/>
</dbReference>
<dbReference type="SUPFAM" id="SSF51045">
    <property type="entry name" value="WW domain"/>
    <property type="match status" value="1"/>
</dbReference>
<evidence type="ECO:0000256" key="1">
    <source>
        <dbReference type="ARBA" id="ARBA00004123"/>
    </source>
</evidence>
<reference evidence="8" key="1">
    <citation type="submission" date="2013-04" db="EMBL/GenBank/DDBJ databases">
        <title>The Genome Sequence of Fonticula alba ATCC 38817.</title>
        <authorList>
            <consortium name="The Broad Institute Genomics Platform"/>
            <person name="Russ C."/>
            <person name="Cuomo C."/>
            <person name="Burger G."/>
            <person name="Gray M.W."/>
            <person name="Holland P.W.H."/>
            <person name="King N."/>
            <person name="Lang F.B.F."/>
            <person name="Roger A.J."/>
            <person name="Ruiz-Trillo I."/>
            <person name="Brown M."/>
            <person name="Walker B."/>
            <person name="Young S."/>
            <person name="Zeng Q."/>
            <person name="Gargeya S."/>
            <person name="Fitzgerald M."/>
            <person name="Haas B."/>
            <person name="Abouelleil A."/>
            <person name="Allen A.W."/>
            <person name="Alvarado L."/>
            <person name="Arachchi H.M."/>
            <person name="Berlin A.M."/>
            <person name="Chapman S.B."/>
            <person name="Gainer-Dewar J."/>
            <person name="Goldberg J."/>
            <person name="Griggs A."/>
            <person name="Gujja S."/>
            <person name="Hansen M."/>
            <person name="Howarth C."/>
            <person name="Imamovic A."/>
            <person name="Ireland A."/>
            <person name="Larimer J."/>
            <person name="McCowan C."/>
            <person name="Murphy C."/>
            <person name="Pearson M."/>
            <person name="Poon T.W."/>
            <person name="Priest M."/>
            <person name="Roberts A."/>
            <person name="Saif S."/>
            <person name="Shea T."/>
            <person name="Sisk P."/>
            <person name="Sykes S."/>
            <person name="Wortman J."/>
            <person name="Nusbaum C."/>
            <person name="Birren B."/>
        </authorList>
    </citation>
    <scope>NUCLEOTIDE SEQUENCE [LARGE SCALE GENOMIC DNA]</scope>
    <source>
        <strain evidence="8">ATCC 38817</strain>
    </source>
</reference>
<feature type="compositionally biased region" description="Low complexity" evidence="6">
    <location>
        <begin position="35"/>
        <end position="49"/>
    </location>
</feature>
<dbReference type="InterPro" id="IPR036020">
    <property type="entry name" value="WW_dom_sf"/>
</dbReference>
<dbReference type="Proteomes" id="UP000030693">
    <property type="component" value="Unassembled WGS sequence"/>
</dbReference>
<dbReference type="PROSITE" id="PS01159">
    <property type="entry name" value="WW_DOMAIN_1"/>
    <property type="match status" value="1"/>
</dbReference>
<feature type="region of interest" description="Disordered" evidence="6">
    <location>
        <begin position="1"/>
        <end position="271"/>
    </location>
</feature>
<feature type="compositionally biased region" description="Low complexity" evidence="6">
    <location>
        <begin position="58"/>
        <end position="76"/>
    </location>
</feature>
<dbReference type="GO" id="GO:0003713">
    <property type="term" value="F:transcription coactivator activity"/>
    <property type="evidence" value="ECO:0007669"/>
    <property type="project" value="TreeGrafter"/>
</dbReference>
<feature type="region of interest" description="Disordered" evidence="6">
    <location>
        <begin position="612"/>
        <end position="686"/>
    </location>
</feature>
<feature type="region of interest" description="Disordered" evidence="6">
    <location>
        <begin position="718"/>
        <end position="743"/>
    </location>
</feature>
<dbReference type="InterPro" id="IPR051583">
    <property type="entry name" value="YAP1"/>
</dbReference>
<dbReference type="EMBL" id="KB932204">
    <property type="protein sequence ID" value="KCV70278.1"/>
    <property type="molecule type" value="Genomic_DNA"/>
</dbReference>
<dbReference type="PROSITE" id="PS50020">
    <property type="entry name" value="WW_DOMAIN_2"/>
    <property type="match status" value="2"/>
</dbReference>
<protein>
    <recommendedName>
        <fullName evidence="7">WW domain-containing protein</fullName>
    </recommendedName>
</protein>
<dbReference type="GO" id="GO:0035329">
    <property type="term" value="P:hippo signaling"/>
    <property type="evidence" value="ECO:0007669"/>
    <property type="project" value="TreeGrafter"/>
</dbReference>
<dbReference type="SMART" id="SM00456">
    <property type="entry name" value="WW"/>
    <property type="match status" value="2"/>
</dbReference>
<dbReference type="GO" id="GO:0045944">
    <property type="term" value="P:positive regulation of transcription by RNA polymerase II"/>
    <property type="evidence" value="ECO:0007669"/>
    <property type="project" value="TreeGrafter"/>
</dbReference>
<feature type="domain" description="WW" evidence="7">
    <location>
        <begin position="353"/>
        <end position="386"/>
    </location>
</feature>
<dbReference type="GeneID" id="20527333"/>
<dbReference type="RefSeq" id="XP_009494794.1">
    <property type="nucleotide sequence ID" value="XM_009496519.1"/>
</dbReference>
<feature type="compositionally biased region" description="Acidic residues" evidence="6">
    <location>
        <begin position="625"/>
        <end position="634"/>
    </location>
</feature>
<comment type="subcellular location">
    <subcellularLocation>
        <location evidence="2">Cytoplasm</location>
    </subcellularLocation>
    <subcellularLocation>
        <location evidence="1">Nucleus</location>
    </subcellularLocation>
</comment>
<feature type="compositionally biased region" description="Low complexity" evidence="6">
    <location>
        <begin position="186"/>
        <end position="208"/>
    </location>
</feature>
<gene>
    <name evidence="8" type="ORF">H696_02608</name>
</gene>
<evidence type="ECO:0000313" key="8">
    <source>
        <dbReference type="EMBL" id="KCV70278.1"/>
    </source>
</evidence>
<dbReference type="GO" id="GO:0005737">
    <property type="term" value="C:cytoplasm"/>
    <property type="evidence" value="ECO:0007669"/>
    <property type="project" value="UniProtKB-SubCell"/>
</dbReference>
<keyword evidence="4" id="KW-0539">Nucleus</keyword>
<dbReference type="OrthoDB" id="2020426at2759"/>
<evidence type="ECO:0000256" key="2">
    <source>
        <dbReference type="ARBA" id="ARBA00004496"/>
    </source>
</evidence>
<organism evidence="8">
    <name type="scientific">Fonticula alba</name>
    <name type="common">Slime mold</name>
    <dbReference type="NCBI Taxonomy" id="691883"/>
    <lineage>
        <taxon>Eukaryota</taxon>
        <taxon>Rotosphaerida</taxon>
        <taxon>Fonticulaceae</taxon>
        <taxon>Fonticula</taxon>
    </lineage>
</organism>
<feature type="compositionally biased region" description="Basic and acidic residues" evidence="6">
    <location>
        <begin position="136"/>
        <end position="170"/>
    </location>
</feature>
<evidence type="ECO:0000256" key="6">
    <source>
        <dbReference type="SAM" id="MobiDB-lite"/>
    </source>
</evidence>
<feature type="coiled-coil region" evidence="5">
    <location>
        <begin position="499"/>
        <end position="526"/>
    </location>
</feature>
<dbReference type="GO" id="GO:0005634">
    <property type="term" value="C:nucleus"/>
    <property type="evidence" value="ECO:0007669"/>
    <property type="project" value="UniProtKB-SubCell"/>
</dbReference>
<dbReference type="STRING" id="691883.A0A058Z8M6"/>
<evidence type="ECO:0000256" key="4">
    <source>
        <dbReference type="ARBA" id="ARBA00023242"/>
    </source>
</evidence>
<evidence type="ECO:0000313" key="9">
    <source>
        <dbReference type="Proteomes" id="UP000030693"/>
    </source>
</evidence>
<evidence type="ECO:0000259" key="7">
    <source>
        <dbReference type="PROSITE" id="PS50020"/>
    </source>
</evidence>
<dbReference type="AlphaFoldDB" id="A0A058Z8M6"/>
<evidence type="ECO:0000256" key="3">
    <source>
        <dbReference type="ARBA" id="ARBA00022490"/>
    </source>
</evidence>
<keyword evidence="9" id="KW-1185">Reference proteome</keyword>
<keyword evidence="3" id="KW-0963">Cytoplasm</keyword>
<accession>A0A058Z8M6</accession>
<feature type="compositionally biased region" description="Basic and acidic residues" evidence="6">
    <location>
        <begin position="224"/>
        <end position="235"/>
    </location>
</feature>
<feature type="compositionally biased region" description="Low complexity" evidence="6">
    <location>
        <begin position="241"/>
        <end position="262"/>
    </location>
</feature>
<proteinExistence type="predicted"/>
<keyword evidence="5" id="KW-0175">Coiled coil</keyword>
<dbReference type="Gene3D" id="2.20.70.10">
    <property type="match status" value="2"/>
</dbReference>
<feature type="domain" description="WW" evidence="7">
    <location>
        <begin position="294"/>
        <end position="339"/>
    </location>
</feature>
<feature type="region of interest" description="Disordered" evidence="6">
    <location>
        <begin position="552"/>
        <end position="582"/>
    </location>
</feature>
<name>A0A058Z8M6_FONAL</name>
<feature type="compositionally biased region" description="Gly residues" evidence="6">
    <location>
        <begin position="664"/>
        <end position="678"/>
    </location>
</feature>
<sequence>MTVTGRPPAASGQLEARPVEKRKGSSKRRTSMGMVQSASVVSVSASQAALEEADRPPTDAGDMPAAAAADSGAHTPDMLEAGSPGDRGGSPPATDPAPTAHHPDADLASIHSLEPESRPDLGGDPPRSRSRSSSSRRRDPGDPDKPRRTRRSDPADPDRPRRTDPNDPARPRRSRRTDPSALDAESGVSAARVVGSGSSVRTRGTTSRGRPERALSPTFADEQDGMRRHAAERSQRAGPGSATAPSAHHAAARQSQAQATSPIAQPTTPGGLPADFFLPRVSKEFYIWEKSQLGQLPTGWEMLQSRGSDPADPHPSFSGPKTLYIDHLNQQTTWIDPRTEKTRTMNILETKYGELPYGWDECVDKDIGVYYLDHTMQTTYLDPPWDERVRFQVAVLANFITEQTRRMQLLQDRAKMDDAARAAEASRRVTELEAMHKNLSVEIERLEALEAESRRRIGLEGLKHGSRGLLEDINLEGLTPEEIEVELMRAEKLRHELLQEQSLIEVEELRSQLQDVDDEIRLERMLLNEDAETCSTIADMLAERLNALRAARMPAPGERRPGQEDDDSDAPAEDTTSNIANRTEAIRAELMEAERDVRDERERRRRAEAELLQFQMNIMRGPARDEDDDPDEDSQSQARRRRRRATASAIAAANRRREKEEGLARGGEATGPGAGPGAGSTPRANSLAGELGADIRRLHMRLQQQRLEVETFERARAERSAAAATAAEDPERPAAGPPVDQTSRKIREMHGMVEASESVREAVVTNYNPDKSSFQERMLFFAANAANNKSPPPVPRKLW</sequence>
<dbReference type="InterPro" id="IPR001202">
    <property type="entry name" value="WW_dom"/>
</dbReference>
<evidence type="ECO:0000256" key="5">
    <source>
        <dbReference type="SAM" id="Coils"/>
    </source>
</evidence>
<dbReference type="CDD" id="cd00201">
    <property type="entry name" value="WW"/>
    <property type="match status" value="2"/>
</dbReference>